<accession>A0ABR0X1Q4</accession>
<reference evidence="5 6" key="1">
    <citation type="journal article" date="2021" name="Comput. Struct. Biotechnol. J.">
        <title>De novo genome assembly of the potent medicinal plant Rehmannia glutinosa using nanopore technology.</title>
        <authorList>
            <person name="Ma L."/>
            <person name="Dong C."/>
            <person name="Song C."/>
            <person name="Wang X."/>
            <person name="Zheng X."/>
            <person name="Niu Y."/>
            <person name="Chen S."/>
            <person name="Feng W."/>
        </authorList>
    </citation>
    <scope>NUCLEOTIDE SEQUENCE [LARGE SCALE GENOMIC DNA]</scope>
    <source>
        <strain evidence="5">DH-2019</strain>
    </source>
</reference>
<evidence type="ECO:0000313" key="6">
    <source>
        <dbReference type="Proteomes" id="UP001318860"/>
    </source>
</evidence>
<evidence type="ECO:0000259" key="3">
    <source>
        <dbReference type="PROSITE" id="PS50053"/>
    </source>
</evidence>
<dbReference type="Gene3D" id="3.10.20.90">
    <property type="entry name" value="Phosphatidylinositol 3-kinase Catalytic Subunit, Chain A, domain 1"/>
    <property type="match status" value="1"/>
</dbReference>
<dbReference type="InterPro" id="IPR036533">
    <property type="entry name" value="BAG_dom_sf"/>
</dbReference>
<dbReference type="Pfam" id="PF02179">
    <property type="entry name" value="BAG"/>
    <property type="match status" value="1"/>
</dbReference>
<evidence type="ECO:0000259" key="4">
    <source>
        <dbReference type="PROSITE" id="PS51035"/>
    </source>
</evidence>
<dbReference type="InterPro" id="IPR039773">
    <property type="entry name" value="BAG_chaperone_regulator"/>
</dbReference>
<evidence type="ECO:0000313" key="5">
    <source>
        <dbReference type="EMBL" id="KAK6152534.1"/>
    </source>
</evidence>
<dbReference type="PROSITE" id="PS51035">
    <property type="entry name" value="BAG"/>
    <property type="match status" value="1"/>
</dbReference>
<evidence type="ECO:0000256" key="2">
    <source>
        <dbReference type="SAM" id="Coils"/>
    </source>
</evidence>
<dbReference type="SUPFAM" id="SSF63491">
    <property type="entry name" value="BAG domain"/>
    <property type="match status" value="1"/>
</dbReference>
<dbReference type="PROSITE" id="PS50053">
    <property type="entry name" value="UBIQUITIN_2"/>
    <property type="match status" value="1"/>
</dbReference>
<dbReference type="EMBL" id="JABTTQ020000007">
    <property type="protein sequence ID" value="KAK6152534.1"/>
    <property type="molecule type" value="Genomic_DNA"/>
</dbReference>
<keyword evidence="2" id="KW-0175">Coiled coil</keyword>
<dbReference type="Gene3D" id="1.20.58.120">
    <property type="entry name" value="BAG domain"/>
    <property type="match status" value="1"/>
</dbReference>
<name>A0ABR0X1Q4_REHGL</name>
<evidence type="ECO:0008006" key="7">
    <source>
        <dbReference type="Google" id="ProtNLM"/>
    </source>
</evidence>
<keyword evidence="6" id="KW-1185">Reference proteome</keyword>
<dbReference type="SMART" id="SM00264">
    <property type="entry name" value="BAG"/>
    <property type="match status" value="1"/>
</dbReference>
<dbReference type="PANTHER" id="PTHR12329:SF49">
    <property type="entry name" value="BAG FAMILY MOLECULAR CHAPERONE REGULATOR 4-LIKE ISOFORM X1"/>
    <property type="match status" value="1"/>
</dbReference>
<proteinExistence type="predicted"/>
<dbReference type="InterPro" id="IPR003103">
    <property type="entry name" value="BAG_domain"/>
</dbReference>
<feature type="coiled-coil region" evidence="2">
    <location>
        <begin position="91"/>
        <end position="118"/>
    </location>
</feature>
<dbReference type="InterPro" id="IPR000626">
    <property type="entry name" value="Ubiquitin-like_dom"/>
</dbReference>
<protein>
    <recommendedName>
        <fullName evidence="7">BAG domain-containing protein</fullName>
    </recommendedName>
</protein>
<dbReference type="SUPFAM" id="SSF54236">
    <property type="entry name" value="Ubiquitin-like"/>
    <property type="match status" value="1"/>
</dbReference>
<sequence>MGINNNAKQWSRGDYSPFSGIDACRGYLKYFISQKIGLRPEMHKLFFRGTEKEDNEDLQTAGVKDNSEVLLMEDKASEQVSPDEVEETCVVSKGEEVVAEIRKEVDKLAQQVSALQADVDRGTKVDDKEIVCLTEMLMRQLLKLDGIEAEGEGKVQRKMEVRRVQSIVETLDVLKSRNSNAFSNTRKSLSVNTQWEALPNYNVPSTMPYYVPSSATFTMPSSSKM</sequence>
<keyword evidence="1" id="KW-0143">Chaperone</keyword>
<dbReference type="InterPro" id="IPR029071">
    <property type="entry name" value="Ubiquitin-like_domsf"/>
</dbReference>
<dbReference type="PANTHER" id="PTHR12329">
    <property type="entry name" value="BCL2-ASSOCIATED ATHANOGENE"/>
    <property type="match status" value="1"/>
</dbReference>
<organism evidence="5 6">
    <name type="scientific">Rehmannia glutinosa</name>
    <name type="common">Chinese foxglove</name>
    <dbReference type="NCBI Taxonomy" id="99300"/>
    <lineage>
        <taxon>Eukaryota</taxon>
        <taxon>Viridiplantae</taxon>
        <taxon>Streptophyta</taxon>
        <taxon>Embryophyta</taxon>
        <taxon>Tracheophyta</taxon>
        <taxon>Spermatophyta</taxon>
        <taxon>Magnoliopsida</taxon>
        <taxon>eudicotyledons</taxon>
        <taxon>Gunneridae</taxon>
        <taxon>Pentapetalae</taxon>
        <taxon>asterids</taxon>
        <taxon>lamiids</taxon>
        <taxon>Lamiales</taxon>
        <taxon>Orobanchaceae</taxon>
        <taxon>Rehmannieae</taxon>
        <taxon>Rehmannia</taxon>
    </lineage>
</organism>
<feature type="domain" description="BAG" evidence="4">
    <location>
        <begin position="94"/>
        <end position="175"/>
    </location>
</feature>
<dbReference type="Proteomes" id="UP001318860">
    <property type="component" value="Unassembled WGS sequence"/>
</dbReference>
<gene>
    <name evidence="5" type="ORF">DH2020_015169</name>
</gene>
<comment type="caution">
    <text evidence="5">The sequence shown here is derived from an EMBL/GenBank/DDBJ whole genome shotgun (WGS) entry which is preliminary data.</text>
</comment>
<evidence type="ECO:0000256" key="1">
    <source>
        <dbReference type="ARBA" id="ARBA00023186"/>
    </source>
</evidence>
<feature type="domain" description="Ubiquitin-like" evidence="3">
    <location>
        <begin position="28"/>
        <end position="78"/>
    </location>
</feature>